<dbReference type="SUPFAM" id="SSF52540">
    <property type="entry name" value="P-loop containing nucleoside triphosphate hydrolases"/>
    <property type="match status" value="2"/>
</dbReference>
<dbReference type="PATRIC" id="fig|1123069.3.peg.28"/>
<dbReference type="SMART" id="SM00487">
    <property type="entry name" value="DEXDc"/>
    <property type="match status" value="1"/>
</dbReference>
<gene>
    <name evidence="5" type="ORF">ruthe_00026</name>
</gene>
<sequence length="1723" mass="191029">MKAFEFDRHLIDCYERFSRSFSKIRAQDIADAIRRQYDEGRFWPDALLSLNPRYLSGPKVDDLVASGELDEATARIFRIDAKPIRLHRHQAQAIAKARAGHSFVVTTGTGSGKSLCFFVPVVDAAVRSRKAGEPRRTRAIIVYPMNALANSQIKEIEKFISQSGLPEGLKPVVRRYTGQESQDERQRIADDPPDILLTNFMMAELLLTRQDALDTRVIDNAGGLEFIVLDELHTYRGRQGADVAILVRRLRDRCAPAKAPICIGTSATMSSEGSDTDRAKVVAAVASRLFGAAIGPDAVIDESLQRATDDSLTLDDVRPQLATVLGSDLPETLTDEALRRHPLAVWAELALGLDDGQDLKRKKPVPFDKAVEQLAQDSGLDAETCRKGLEQFLTRVSLPETERGGTGSGAFLAFKLHRFISGAGELFTTLAERPRRVLFEGQMEDPEAPGHRLYPTRFCRKCGHEVHVVTKSEDAEGTLFLPRNIDDEPIPDPDGDVAGYLTPIGGNDPDYAFTGEVETYPEDWREERNGIERLRANRKGRLPELVTVRPDGRLSEDGAGFWFIPGKFGFCPCCLDQPHPSMRERSKLAGLSGEGRSSATTHLVSTALEWMNGDASGVPAGKRKLLGFTDNRQDAALQAGHFNDYLFVSLLRGAILRAVIDAGADGIAEDEFGLRVVKALGFTASNKDARIHWMLNPEAGAVMREDAQRSLAKVLTHRVWTDLRRGWRHTNPNLSDLKLVEVEFIGLDEIAQDREALMAVHPALGNLDAAACKKLLRGILGAMVEGLAVGTEALDPTILDTVAQKSRDLLRAPWAIDQKEPLRSRSTLVLQAPGKDRVGLREERTLLRAGHNSRIGRSINWKSVIGTKLNREDYLVVMTGLLDLLAREGLVSPVEIEADLRGWRLAPSAVRLVSGEAVRTGQAQGNRYFHDHYNAIATDLKKGRSIYWGLEGREHTAQVSTRQREWREWRFRFEDDDREKIRQNAAEIRASGESDQFLPVLFCSPTMELGVDISALNAVYLRNVPPTPANYAQRAGRAGRSGQAAVIVTYCAAQSPHDQYFFERRNDMVAGVVRPPALDITNEELVRSHLHAVWLAEARLALSPDIPEILDLTQPKYPLKQEVKEVISRPSLVTAAHAPMKRVLDQILASVDGRKPAWMGDADDFVLEVATRAPQEFDRAFDRWRELYNSARTQLMEANTRSEITGLSAADRRKIRDAQMQASDQIAILEQGKASNGSDFYSYRYLATEGFLPGYNFPRLPLYAFIPGEGKTGSFLQRARFLAISEFGPRSLIYHEGRAYRVMKAKLPPEVRTTDGSDLATKDIFICSSCGACHEGEVERCHACNAPMAGEVPVQRTLRIDNVEAAPAERITANDEERVRQGFDIQTVFAWPRKAGRVQVTEAVFRCRETSILALQYANSAEISRINKGLKRRRNQTVFGFNIDPRSGYWAKSDDEEPDVDVPPDFVRPVRIVPIVRDRKNALLLRFLDPDAYAPQTIATVQHALLRGIAITYQLEEGEILGEPLPARDNRRAILLYEAAEGGAGVLSRLIEDPHALGQVAREALCLMHFDKVDEAIAAGDASLLRDRGHEACVRGCYRCLLSYFNQPDHELIDRTRAEARQLLIDLARGEVVPAAGSSRHADVDGWALAFKDAGIPAPDGASVSLAGQEMRFVWRTHFVAACTGALSEAAREVADSKGWTVFELPETCADGVPDGLIAMFKD</sequence>
<dbReference type="HOGENOM" id="CLU_001338_1_1_5"/>
<evidence type="ECO:0000256" key="2">
    <source>
        <dbReference type="ARBA" id="ARBA00022840"/>
    </source>
</evidence>
<dbReference type="RefSeq" id="WP_021096175.1">
    <property type="nucleotide sequence ID" value="NZ_KE557318.1"/>
</dbReference>
<proteinExistence type="predicted"/>
<dbReference type="GO" id="GO:0036297">
    <property type="term" value="P:interstrand cross-link repair"/>
    <property type="evidence" value="ECO:0007669"/>
    <property type="project" value="TreeGrafter"/>
</dbReference>
<dbReference type="Pfam" id="PF00271">
    <property type="entry name" value="Helicase_C"/>
    <property type="match status" value="1"/>
</dbReference>
<dbReference type="InterPro" id="IPR018973">
    <property type="entry name" value="MZB"/>
</dbReference>
<dbReference type="PANTHER" id="PTHR47957">
    <property type="entry name" value="ATP-DEPENDENT HELICASE HRQ1"/>
    <property type="match status" value="1"/>
</dbReference>
<comment type="caution">
    <text evidence="5">The sequence shown here is derived from an EMBL/GenBank/DDBJ whole genome shotgun (WGS) entry which is preliminary data.</text>
</comment>
<organism evidence="5 6">
    <name type="scientific">Rubellimicrobium thermophilum DSM 16684</name>
    <dbReference type="NCBI Taxonomy" id="1123069"/>
    <lineage>
        <taxon>Bacteria</taxon>
        <taxon>Pseudomonadati</taxon>
        <taxon>Pseudomonadota</taxon>
        <taxon>Alphaproteobacteria</taxon>
        <taxon>Rhodobacterales</taxon>
        <taxon>Roseobacteraceae</taxon>
        <taxon>Rubellimicrobium</taxon>
    </lineage>
</organism>
<dbReference type="InterPro" id="IPR027417">
    <property type="entry name" value="P-loop_NTPase"/>
</dbReference>
<dbReference type="PROSITE" id="PS51194">
    <property type="entry name" value="HELICASE_CTER"/>
    <property type="match status" value="1"/>
</dbReference>
<evidence type="ECO:0000259" key="4">
    <source>
        <dbReference type="PROSITE" id="PS51194"/>
    </source>
</evidence>
<feature type="domain" description="Helicase ATP-binding" evidence="3">
    <location>
        <begin position="94"/>
        <end position="272"/>
    </location>
</feature>
<dbReference type="GO" id="GO:0005524">
    <property type="term" value="F:ATP binding"/>
    <property type="evidence" value="ECO:0007669"/>
    <property type="project" value="UniProtKB-KW"/>
</dbReference>
<dbReference type="GO" id="GO:0006289">
    <property type="term" value="P:nucleotide-excision repair"/>
    <property type="evidence" value="ECO:0007669"/>
    <property type="project" value="TreeGrafter"/>
</dbReference>
<dbReference type="STRING" id="1123069.ruthe_00026"/>
<dbReference type="Pfam" id="PF00270">
    <property type="entry name" value="DEAD"/>
    <property type="match status" value="1"/>
</dbReference>
<evidence type="ECO:0000256" key="1">
    <source>
        <dbReference type="ARBA" id="ARBA00022741"/>
    </source>
</evidence>
<dbReference type="CDD" id="cd17923">
    <property type="entry name" value="DEXHc_Hrq1-like"/>
    <property type="match status" value="1"/>
</dbReference>
<evidence type="ECO:0000313" key="6">
    <source>
        <dbReference type="Proteomes" id="UP000015346"/>
    </source>
</evidence>
<dbReference type="PANTHER" id="PTHR47957:SF3">
    <property type="entry name" value="ATP-DEPENDENT HELICASE HRQ1"/>
    <property type="match status" value="1"/>
</dbReference>
<dbReference type="GO" id="GO:0043138">
    <property type="term" value="F:3'-5' DNA helicase activity"/>
    <property type="evidence" value="ECO:0007669"/>
    <property type="project" value="TreeGrafter"/>
</dbReference>
<keyword evidence="6" id="KW-1185">Reference proteome</keyword>
<dbReference type="Proteomes" id="UP000015346">
    <property type="component" value="Unassembled WGS sequence"/>
</dbReference>
<feature type="domain" description="Helicase C-terminal" evidence="4">
    <location>
        <begin position="928"/>
        <end position="1101"/>
    </location>
</feature>
<dbReference type="Gene3D" id="3.40.50.300">
    <property type="entry name" value="P-loop containing nucleotide triphosphate hydrolases"/>
    <property type="match status" value="2"/>
</dbReference>
<evidence type="ECO:0000259" key="3">
    <source>
        <dbReference type="PROSITE" id="PS51192"/>
    </source>
</evidence>
<evidence type="ECO:0000313" key="5">
    <source>
        <dbReference type="EMBL" id="EPX87822.1"/>
    </source>
</evidence>
<dbReference type="InterPro" id="IPR011545">
    <property type="entry name" value="DEAD/DEAH_box_helicase_dom"/>
</dbReference>
<dbReference type="Pfam" id="PF09369">
    <property type="entry name" value="MZB"/>
    <property type="match status" value="1"/>
</dbReference>
<keyword evidence="2" id="KW-0067">ATP-binding</keyword>
<keyword evidence="5" id="KW-0347">Helicase</keyword>
<keyword evidence="1" id="KW-0547">Nucleotide-binding</keyword>
<dbReference type="EMBL" id="AOLV01000001">
    <property type="protein sequence ID" value="EPX87822.1"/>
    <property type="molecule type" value="Genomic_DNA"/>
</dbReference>
<dbReference type="OrthoDB" id="9815222at2"/>
<dbReference type="SMART" id="SM00490">
    <property type="entry name" value="HELICc"/>
    <property type="match status" value="1"/>
</dbReference>
<dbReference type="InterPro" id="IPR001650">
    <property type="entry name" value="Helicase_C-like"/>
</dbReference>
<name>S9R7E5_9RHOB</name>
<dbReference type="PROSITE" id="PS51192">
    <property type="entry name" value="HELICASE_ATP_BIND_1"/>
    <property type="match status" value="1"/>
</dbReference>
<protein>
    <submittedName>
        <fullName evidence="5">Distinct helicase family</fullName>
    </submittedName>
</protein>
<accession>S9R7E5</accession>
<reference evidence="5 6" key="1">
    <citation type="journal article" date="2013" name="Stand. Genomic Sci.">
        <title>Genome sequence of the reddish-pigmented Rubellimicrobium thermophilum type strain (DSM 16684(T)), a member of the Roseobacter clade.</title>
        <authorList>
            <person name="Fiebig A."/>
            <person name="Riedel T."/>
            <person name="Gronow S."/>
            <person name="Petersen J."/>
            <person name="Klenk H.P."/>
            <person name="Goker M."/>
        </authorList>
    </citation>
    <scope>NUCLEOTIDE SEQUENCE [LARGE SCALE GENOMIC DNA]</scope>
    <source>
        <strain evidence="5 6">DSM 16684</strain>
    </source>
</reference>
<dbReference type="InterPro" id="IPR014001">
    <property type="entry name" value="Helicase_ATP-bd"/>
</dbReference>
<dbReference type="GO" id="GO:0003676">
    <property type="term" value="F:nucleic acid binding"/>
    <property type="evidence" value="ECO:0007669"/>
    <property type="project" value="InterPro"/>
</dbReference>
<keyword evidence="5" id="KW-0378">Hydrolase</keyword>